<organism evidence="2 3">
    <name type="scientific">Elysia chlorotica</name>
    <name type="common">Eastern emerald elysia</name>
    <name type="synonym">Sea slug</name>
    <dbReference type="NCBI Taxonomy" id="188477"/>
    <lineage>
        <taxon>Eukaryota</taxon>
        <taxon>Metazoa</taxon>
        <taxon>Spiralia</taxon>
        <taxon>Lophotrochozoa</taxon>
        <taxon>Mollusca</taxon>
        <taxon>Gastropoda</taxon>
        <taxon>Heterobranchia</taxon>
        <taxon>Euthyneura</taxon>
        <taxon>Panpulmonata</taxon>
        <taxon>Sacoglossa</taxon>
        <taxon>Placobranchoidea</taxon>
        <taxon>Plakobranchidae</taxon>
        <taxon>Elysia</taxon>
    </lineage>
</organism>
<feature type="compositionally biased region" description="Basic and acidic residues" evidence="1">
    <location>
        <begin position="1016"/>
        <end position="1055"/>
    </location>
</feature>
<feature type="region of interest" description="Disordered" evidence="1">
    <location>
        <begin position="644"/>
        <end position="740"/>
    </location>
</feature>
<gene>
    <name evidence="2" type="ORF">EGW08_007250</name>
</gene>
<comment type="caution">
    <text evidence="2">The sequence shown here is derived from an EMBL/GenBank/DDBJ whole genome shotgun (WGS) entry which is preliminary data.</text>
</comment>
<feature type="compositionally biased region" description="Polar residues" evidence="1">
    <location>
        <begin position="692"/>
        <end position="735"/>
    </location>
</feature>
<feature type="region of interest" description="Disordered" evidence="1">
    <location>
        <begin position="856"/>
        <end position="875"/>
    </location>
</feature>
<feature type="region of interest" description="Disordered" evidence="1">
    <location>
        <begin position="246"/>
        <end position="284"/>
    </location>
</feature>
<feature type="region of interest" description="Disordered" evidence="1">
    <location>
        <begin position="1411"/>
        <end position="1431"/>
    </location>
</feature>
<feature type="compositionally biased region" description="Low complexity" evidence="1">
    <location>
        <begin position="1283"/>
        <end position="1299"/>
    </location>
</feature>
<feature type="compositionally biased region" description="Basic and acidic residues" evidence="1">
    <location>
        <begin position="992"/>
        <end position="1008"/>
    </location>
</feature>
<feature type="compositionally biased region" description="Basic and acidic residues" evidence="1">
    <location>
        <begin position="263"/>
        <end position="284"/>
    </location>
</feature>
<dbReference type="EMBL" id="RQTK01000186">
    <property type="protein sequence ID" value="RUS85005.1"/>
    <property type="molecule type" value="Genomic_DNA"/>
</dbReference>
<evidence type="ECO:0000256" key="1">
    <source>
        <dbReference type="SAM" id="MobiDB-lite"/>
    </source>
</evidence>
<feature type="compositionally biased region" description="Basic and acidic residues" evidence="1">
    <location>
        <begin position="969"/>
        <end position="980"/>
    </location>
</feature>
<name>A0A3S1BJC5_ELYCH</name>
<feature type="compositionally biased region" description="Basic residues" evidence="1">
    <location>
        <begin position="505"/>
        <end position="514"/>
    </location>
</feature>
<feature type="compositionally biased region" description="Basic and acidic residues" evidence="1">
    <location>
        <begin position="681"/>
        <end position="690"/>
    </location>
</feature>
<dbReference type="OrthoDB" id="10670642at2759"/>
<feature type="region of interest" description="Disordered" evidence="1">
    <location>
        <begin position="505"/>
        <end position="528"/>
    </location>
</feature>
<dbReference type="Proteomes" id="UP000271974">
    <property type="component" value="Unassembled WGS sequence"/>
</dbReference>
<feature type="region of interest" description="Disordered" evidence="1">
    <location>
        <begin position="1272"/>
        <end position="1306"/>
    </location>
</feature>
<accession>A0A3S1BJC5</accession>
<feature type="compositionally biased region" description="Polar residues" evidence="1">
    <location>
        <begin position="250"/>
        <end position="259"/>
    </location>
</feature>
<proteinExistence type="predicted"/>
<evidence type="ECO:0000313" key="2">
    <source>
        <dbReference type="EMBL" id="RUS85005.1"/>
    </source>
</evidence>
<reference evidence="2 3" key="1">
    <citation type="submission" date="2019-01" db="EMBL/GenBank/DDBJ databases">
        <title>A draft genome assembly of the solar-powered sea slug Elysia chlorotica.</title>
        <authorList>
            <person name="Cai H."/>
            <person name="Li Q."/>
            <person name="Fang X."/>
            <person name="Li J."/>
            <person name="Curtis N.E."/>
            <person name="Altenburger A."/>
            <person name="Shibata T."/>
            <person name="Feng M."/>
            <person name="Maeda T."/>
            <person name="Schwartz J.A."/>
            <person name="Shigenobu S."/>
            <person name="Lundholm N."/>
            <person name="Nishiyama T."/>
            <person name="Yang H."/>
            <person name="Hasebe M."/>
            <person name="Li S."/>
            <person name="Pierce S.K."/>
            <person name="Wang J."/>
        </authorList>
    </citation>
    <scope>NUCLEOTIDE SEQUENCE [LARGE SCALE GENOMIC DNA]</scope>
    <source>
        <strain evidence="2">EC2010</strain>
        <tissue evidence="2">Whole organism of an adult</tissue>
    </source>
</reference>
<protein>
    <submittedName>
        <fullName evidence="2">Uncharacterized protein</fullName>
    </submittedName>
</protein>
<evidence type="ECO:0000313" key="3">
    <source>
        <dbReference type="Proteomes" id="UP000271974"/>
    </source>
</evidence>
<feature type="region of interest" description="Disordered" evidence="1">
    <location>
        <begin position="941"/>
        <end position="1055"/>
    </location>
</feature>
<sequence length="1511" mass="163256">MALFETELDGGSRCLLDTAKLRCAVCKNIKPCFNLEEGEPGLSGSLLETPESQPTKLSVCQCPKESYVGWIKRLFGFGPSTAHSTPRESFLSKIPISPKVVTFTKSPFSIFQEKEKEKVEPVECEIVPSLSLQNVKLSPLSSKEDNAPDVKADADLEDQSQASKEPKFKKKNRCSLDRNIFRSDTTCGAAYNRQQLNKYKKKYNDIPLSTANVFHSYRSRALYCLQPLHVRKLSAIKKKSKKNCAMNGLASKNTTQSALPNEPEDRQLTEHDGEPKTDTAETEGKVFSPSSCSVGKSYCVFHCPWRWQRSPASYHSGPSPYTDRYYGHSYRTPAMFSGTRSFCEPVRPRSVSAPAAKTRPSIQSCCCSAPYPVVLPGVAKCGRRPARGRREGRHATQAVGRLCGAFGEEDACRSRDRYKMAPGGFRDGVTSTKRCENFGRFDYQQVKTSERSPLPTRRGFEPAQCDKCAQYSGWKNAGSPKGKQAGRRRPTAPVCCQLTLPLKPRTKSSGRKRGQAGWDTGTRLSVKPSPPRSCPPICIGRSLSPCPFTPRPYRGNRVQCSASQALAAESRFLCSLNSSQSSNAAAAEDTSICAKCRTPIKFKKRASAKLCKCEFVLAPTCLKRRGPRSTVTEYLSTIEHPKPRFAPSLVSSRHRREEALAEQQQEMDDSGRGKGNGKAAKKNDKVDPERGPSSQAKAELTRVSSETSQPKAASSTPPVSAQAPQSKVKDGNNNYGPGDRAAYAPAARVSSVPSYAYTSLLDSGYSRGTPSPYSASYGVRHSHENSAAYPASSGMGYLQAAQEYRRSIRHQYEKRHLIADRSSTQNNANLNAWHPSSLDSQVSQFQSWSPTVKINLHPESPEKPRRARGGAAHSAKLHGKNLKQAAERNPARQQALKVFSVPDRPPIESAVAPFFPRKSFPEGENPIGLLNLETLKAERAHNQSERKVLRNVRSKAEAAPVVQQPTDVAKQEADAGKESLEGAADAAPAPTEARESGQDSHCETREEATGQQCGARHVEEISLEKDVAGETEQVREENTQHKDEAGETEQVREENTQIKDVAVEKSTGPQIPVQAANILPGKESCVDCEPEVEPRVVPRGRFLKILLPDSSSASSAATTATTSALAPSADTASPFLKAQEMQTVPNSTEGRQVGEHILPGPYASSSSQVPVFQSLMDRFGETVQILVRTKGGDKQNYQGYDGDVDRGSCSSAISLEEVTDAAKENMAGAPAAGESVAACSAGGKSRNKPVLSGEATSNCVSWSDLIHLSPTDATQQASGTRVAADQQAASAAPTASPATVESYQQASITPVPSTAIVTANETGDGAASGPASKGSNFNVKVEILTSTEHVYMKKPAEAALASVRKILPRSMVSPVDLGDKELGQGEELASKLALLAPARKSHSYAASVRRRLGRLEESSPGSSVDPPRPPLTEDILEAASFHRLTADVTDGTRIRAAKSRFLRSMRAESMTQIRPATSSLSATVTRGLDGSVGGALTDAMKKLISLHGTPV</sequence>
<keyword evidence="3" id="KW-1185">Reference proteome</keyword>